<protein>
    <recommendedName>
        <fullName evidence="8">Inositol-1-monophosphatase</fullName>
        <ecNumber evidence="8">3.1.3.25</ecNumber>
    </recommendedName>
</protein>
<evidence type="ECO:0000256" key="4">
    <source>
        <dbReference type="ARBA" id="ARBA00022723"/>
    </source>
</evidence>
<dbReference type="PRINTS" id="PR00377">
    <property type="entry name" value="IMPHPHTASES"/>
</dbReference>
<keyword evidence="10" id="KW-1185">Reference proteome</keyword>
<sequence length="312" mass="32806">MIGGPVDSPLRLLPGLLLSPIVTGNEFAASVDRHELLEITTSVATEAAELVSHRRREGVQVAATKSSLVDVVTAADIEAEHFIREELAKLRPEDGFFGEESDASPSRSGITWVVDPIDGTVNYLYGSPNYAVSIAAVVGDPSARPTAFEALAGAVVAPDLGKTYAAVKDGGAFVNGQRIQLGEGPSSLAQTLVASGFSYSPERRVLQAQAWLGMADKVRDLRRVGAASLDLCAVAEGQVDVYYEIGLKPWDWAAGVLVARESGARVGGKHLSEREGQSILTAGHPGVIAPFIDLLLEVAPPKLLASGKNTKS</sequence>
<dbReference type="PROSITE" id="PS00629">
    <property type="entry name" value="IMP_1"/>
    <property type="match status" value="1"/>
</dbReference>
<dbReference type="InterPro" id="IPR033942">
    <property type="entry name" value="IMPase"/>
</dbReference>
<dbReference type="OrthoDB" id="9772456at2"/>
<dbReference type="InterPro" id="IPR020583">
    <property type="entry name" value="Inositol_monoP_metal-BS"/>
</dbReference>
<dbReference type="PANTHER" id="PTHR20854:SF4">
    <property type="entry name" value="INOSITOL-1-MONOPHOSPHATASE-RELATED"/>
    <property type="match status" value="1"/>
</dbReference>
<dbReference type="GO" id="GO:0008934">
    <property type="term" value="F:inositol monophosphate 1-phosphatase activity"/>
    <property type="evidence" value="ECO:0007669"/>
    <property type="project" value="InterPro"/>
</dbReference>
<feature type="binding site" evidence="7">
    <location>
        <position position="115"/>
    </location>
    <ligand>
        <name>Mg(2+)</name>
        <dbReference type="ChEBI" id="CHEBI:18420"/>
        <label>1</label>
        <note>catalytic</note>
    </ligand>
</feature>
<dbReference type="CDD" id="cd01639">
    <property type="entry name" value="IMPase"/>
    <property type="match status" value="1"/>
</dbReference>
<evidence type="ECO:0000313" key="9">
    <source>
        <dbReference type="EMBL" id="KAB1645321.1"/>
    </source>
</evidence>
<name>A0A7J5BGA4_9MICO</name>
<evidence type="ECO:0000256" key="8">
    <source>
        <dbReference type="RuleBase" id="RU364068"/>
    </source>
</evidence>
<dbReference type="AlphaFoldDB" id="A0A7J5BGA4"/>
<dbReference type="Proteomes" id="UP000433493">
    <property type="component" value="Unassembled WGS sequence"/>
</dbReference>
<proteinExistence type="inferred from homology"/>
<reference evidence="9 10" key="1">
    <citation type="submission" date="2019-09" db="EMBL/GenBank/DDBJ databases">
        <title>Phylogeny of genus Pseudoclavibacter and closely related genus.</title>
        <authorList>
            <person name="Li Y."/>
        </authorList>
    </citation>
    <scope>NUCLEOTIDE SEQUENCE [LARGE SCALE GENOMIC DNA]</scope>
    <source>
        <strain evidence="9 10">KCTC 13959</strain>
    </source>
</reference>
<evidence type="ECO:0000256" key="6">
    <source>
        <dbReference type="ARBA" id="ARBA00022842"/>
    </source>
</evidence>
<accession>A0A7J5BGA4</accession>
<evidence type="ECO:0000256" key="2">
    <source>
        <dbReference type="ARBA" id="ARBA00001946"/>
    </source>
</evidence>
<keyword evidence="4 7" id="KW-0479">Metal-binding</keyword>
<dbReference type="GO" id="GO:0006020">
    <property type="term" value="P:inositol metabolic process"/>
    <property type="evidence" value="ECO:0007669"/>
    <property type="project" value="TreeGrafter"/>
</dbReference>
<evidence type="ECO:0000313" key="10">
    <source>
        <dbReference type="Proteomes" id="UP000433493"/>
    </source>
</evidence>
<feature type="binding site" evidence="7">
    <location>
        <position position="117"/>
    </location>
    <ligand>
        <name>Mg(2+)</name>
        <dbReference type="ChEBI" id="CHEBI:18420"/>
        <label>1</label>
        <note>catalytic</note>
    </ligand>
</feature>
<dbReference type="SUPFAM" id="SSF56655">
    <property type="entry name" value="Carbohydrate phosphatase"/>
    <property type="match status" value="1"/>
</dbReference>
<feature type="binding site" evidence="7">
    <location>
        <position position="251"/>
    </location>
    <ligand>
        <name>Mg(2+)</name>
        <dbReference type="ChEBI" id="CHEBI:18420"/>
        <label>1</label>
        <note>catalytic</note>
    </ligand>
</feature>
<dbReference type="EMBL" id="WBKB01000001">
    <property type="protein sequence ID" value="KAB1645321.1"/>
    <property type="molecule type" value="Genomic_DNA"/>
</dbReference>
<comment type="similarity">
    <text evidence="3 8">Belongs to the inositol monophosphatase superfamily.</text>
</comment>
<comment type="catalytic activity">
    <reaction evidence="1 8">
        <text>a myo-inositol phosphate + H2O = myo-inositol + phosphate</text>
        <dbReference type="Rhea" id="RHEA:24056"/>
        <dbReference type="ChEBI" id="CHEBI:15377"/>
        <dbReference type="ChEBI" id="CHEBI:17268"/>
        <dbReference type="ChEBI" id="CHEBI:43474"/>
        <dbReference type="ChEBI" id="CHEBI:84139"/>
        <dbReference type="EC" id="3.1.3.25"/>
    </reaction>
</comment>
<dbReference type="Pfam" id="PF00459">
    <property type="entry name" value="Inositol_P"/>
    <property type="match status" value="1"/>
</dbReference>
<dbReference type="GO" id="GO:0007165">
    <property type="term" value="P:signal transduction"/>
    <property type="evidence" value="ECO:0007669"/>
    <property type="project" value="TreeGrafter"/>
</dbReference>
<dbReference type="PANTHER" id="PTHR20854">
    <property type="entry name" value="INOSITOL MONOPHOSPHATASE"/>
    <property type="match status" value="1"/>
</dbReference>
<dbReference type="Gene3D" id="3.30.540.10">
    <property type="entry name" value="Fructose-1,6-Bisphosphatase, subunit A, domain 1"/>
    <property type="match status" value="1"/>
</dbReference>
<gene>
    <name evidence="9" type="ORF">F8O05_01320</name>
</gene>
<evidence type="ECO:0000256" key="5">
    <source>
        <dbReference type="ARBA" id="ARBA00022801"/>
    </source>
</evidence>
<keyword evidence="6 7" id="KW-0460">Magnesium</keyword>
<comment type="caution">
    <text evidence="9">The sequence shown here is derived from an EMBL/GenBank/DDBJ whole genome shotgun (WGS) entry which is preliminary data.</text>
</comment>
<dbReference type="InterPro" id="IPR020550">
    <property type="entry name" value="Inositol_monophosphatase_CS"/>
</dbReference>
<dbReference type="InterPro" id="IPR000760">
    <property type="entry name" value="Inositol_monophosphatase-like"/>
</dbReference>
<keyword evidence="5 8" id="KW-0378">Hydrolase</keyword>
<evidence type="ECO:0000256" key="3">
    <source>
        <dbReference type="ARBA" id="ARBA00009759"/>
    </source>
</evidence>
<dbReference type="GO" id="GO:0046854">
    <property type="term" value="P:phosphatidylinositol phosphate biosynthetic process"/>
    <property type="evidence" value="ECO:0007669"/>
    <property type="project" value="InterPro"/>
</dbReference>
<evidence type="ECO:0000256" key="1">
    <source>
        <dbReference type="ARBA" id="ARBA00001033"/>
    </source>
</evidence>
<feature type="binding site" evidence="7">
    <location>
        <position position="99"/>
    </location>
    <ligand>
        <name>Mg(2+)</name>
        <dbReference type="ChEBI" id="CHEBI:18420"/>
        <label>1</label>
        <note>catalytic</note>
    </ligand>
</feature>
<dbReference type="PROSITE" id="PS00630">
    <property type="entry name" value="IMP_2"/>
    <property type="match status" value="1"/>
</dbReference>
<feature type="binding site" evidence="7">
    <location>
        <position position="118"/>
    </location>
    <ligand>
        <name>Mg(2+)</name>
        <dbReference type="ChEBI" id="CHEBI:18420"/>
        <label>1</label>
        <note>catalytic</note>
    </ligand>
</feature>
<dbReference type="EC" id="3.1.3.25" evidence="8"/>
<comment type="cofactor">
    <cofactor evidence="2 7 8">
        <name>Mg(2+)</name>
        <dbReference type="ChEBI" id="CHEBI:18420"/>
    </cofactor>
</comment>
<evidence type="ECO:0000256" key="7">
    <source>
        <dbReference type="PIRSR" id="PIRSR600760-2"/>
    </source>
</evidence>
<organism evidence="9 10">
    <name type="scientific">Gulosibacter chungangensis</name>
    <dbReference type="NCBI Taxonomy" id="979746"/>
    <lineage>
        <taxon>Bacteria</taxon>
        <taxon>Bacillati</taxon>
        <taxon>Actinomycetota</taxon>
        <taxon>Actinomycetes</taxon>
        <taxon>Micrococcales</taxon>
        <taxon>Microbacteriaceae</taxon>
        <taxon>Gulosibacter</taxon>
    </lineage>
</organism>
<dbReference type="GO" id="GO:0046872">
    <property type="term" value="F:metal ion binding"/>
    <property type="evidence" value="ECO:0007669"/>
    <property type="project" value="UniProtKB-KW"/>
</dbReference>
<dbReference type="Gene3D" id="3.40.190.80">
    <property type="match status" value="1"/>
</dbReference>